<name>A0AAN8PGK8_PATCE</name>
<evidence type="ECO:0000259" key="1">
    <source>
        <dbReference type="Pfam" id="PF24578"/>
    </source>
</evidence>
<evidence type="ECO:0000313" key="3">
    <source>
        <dbReference type="Proteomes" id="UP001347796"/>
    </source>
</evidence>
<feature type="domain" description="Centrosome and spindle pole-associated protein 1 C-terminal" evidence="1">
    <location>
        <begin position="4"/>
        <end position="40"/>
    </location>
</feature>
<dbReference type="AlphaFoldDB" id="A0AAN8PGK8"/>
<accession>A0AAN8PGK8</accession>
<dbReference type="Proteomes" id="UP001347796">
    <property type="component" value="Unassembled WGS sequence"/>
</dbReference>
<gene>
    <name evidence="2" type="ORF">SNE40_018128</name>
</gene>
<keyword evidence="3" id="KW-1185">Reference proteome</keyword>
<dbReference type="Pfam" id="PF24578">
    <property type="entry name" value="CSPP1_C"/>
    <property type="match status" value="1"/>
</dbReference>
<comment type="caution">
    <text evidence="2">The sequence shown here is derived from an EMBL/GenBank/DDBJ whole genome shotgun (WGS) entry which is preliminary data.</text>
</comment>
<evidence type="ECO:0000313" key="2">
    <source>
        <dbReference type="EMBL" id="KAK6171686.1"/>
    </source>
</evidence>
<dbReference type="InterPro" id="IPR058191">
    <property type="entry name" value="CSPP1_C"/>
</dbReference>
<protein>
    <recommendedName>
        <fullName evidence="1">Centrosome and spindle pole-associated protein 1 C-terminal domain-containing protein</fullName>
    </recommendedName>
</protein>
<organism evidence="2 3">
    <name type="scientific">Patella caerulea</name>
    <name type="common">Rayed Mediterranean limpet</name>
    <dbReference type="NCBI Taxonomy" id="87958"/>
    <lineage>
        <taxon>Eukaryota</taxon>
        <taxon>Metazoa</taxon>
        <taxon>Spiralia</taxon>
        <taxon>Lophotrochozoa</taxon>
        <taxon>Mollusca</taxon>
        <taxon>Gastropoda</taxon>
        <taxon>Patellogastropoda</taxon>
        <taxon>Patelloidea</taxon>
        <taxon>Patellidae</taxon>
        <taxon>Patella</taxon>
    </lineage>
</organism>
<dbReference type="EMBL" id="JAZGQO010000013">
    <property type="protein sequence ID" value="KAK6171686.1"/>
    <property type="molecule type" value="Genomic_DNA"/>
</dbReference>
<proteinExistence type="predicted"/>
<reference evidence="2 3" key="1">
    <citation type="submission" date="2024-01" db="EMBL/GenBank/DDBJ databases">
        <title>The genome of the rayed Mediterranean limpet Patella caerulea (Linnaeus, 1758).</title>
        <authorList>
            <person name="Anh-Thu Weber A."/>
            <person name="Halstead-Nussloch G."/>
        </authorList>
    </citation>
    <scope>NUCLEOTIDE SEQUENCE [LARGE SCALE GENOMIC DNA]</scope>
    <source>
        <strain evidence="2">AATW-2023a</strain>
        <tissue evidence="2">Whole specimen</tissue>
    </source>
</reference>
<sequence>MPYRQVFRAMFPEVPHTNKKLEWQQATLLKQQEDTLRGLKFQSTSANVRYDSQDRKKWLEMYPWTPNITVRFCELN</sequence>